<comment type="similarity">
    <text evidence="2">Belongs to the apolipoprotein L family.</text>
</comment>
<dbReference type="PANTHER" id="PTHR13826">
    <property type="entry name" value="INTESTINAL TREFOIL FACTOR-RELATED"/>
    <property type="match status" value="1"/>
</dbReference>
<dbReference type="CDD" id="cd00111">
    <property type="entry name" value="Trefoil"/>
    <property type="match status" value="2"/>
</dbReference>
<evidence type="ECO:0000256" key="1">
    <source>
        <dbReference type="ARBA" id="ARBA00004613"/>
    </source>
</evidence>
<dbReference type="EMBL" id="CAXLJM020000053">
    <property type="protein sequence ID" value="CAL8117120.1"/>
    <property type="molecule type" value="Genomic_DNA"/>
</dbReference>
<dbReference type="PANTHER" id="PTHR13826:SF14">
    <property type="entry name" value="TREFOIL FACTOR 2"/>
    <property type="match status" value="1"/>
</dbReference>
<comment type="caution">
    <text evidence="5">Lacks conserved residue(s) required for the propagation of feature annotation.</text>
</comment>
<keyword evidence="4 5" id="KW-1015">Disulfide bond</keyword>
<feature type="disulfide bond" evidence="5">
    <location>
        <begin position="67"/>
        <end position="82"/>
    </location>
</feature>
<gene>
    <name evidence="8" type="ORF">ODALV1_LOCUS17545</name>
</gene>
<dbReference type="InterPro" id="IPR000519">
    <property type="entry name" value="P_trefoil_dom"/>
</dbReference>
<feature type="disulfide bond" evidence="5">
    <location>
        <begin position="77"/>
        <end position="94"/>
    </location>
</feature>
<accession>A0ABP1R1A2</accession>
<keyword evidence="3" id="KW-0964">Secreted</keyword>
<feature type="signal peptide" evidence="6">
    <location>
        <begin position="1"/>
        <end position="24"/>
    </location>
</feature>
<dbReference type="Pfam" id="PF05461">
    <property type="entry name" value="ApoL"/>
    <property type="match status" value="1"/>
</dbReference>
<reference evidence="8 9" key="1">
    <citation type="submission" date="2024-08" db="EMBL/GenBank/DDBJ databases">
        <authorList>
            <person name="Cucini C."/>
            <person name="Frati F."/>
        </authorList>
    </citation>
    <scope>NUCLEOTIDE SEQUENCE [LARGE SCALE GENOMIC DNA]</scope>
</reference>
<dbReference type="Proteomes" id="UP001642540">
    <property type="component" value="Unassembled WGS sequence"/>
</dbReference>
<sequence>MEKFSFFNGLVGFLLVGSLISIECFELTEDLQTGILILNNTNGSSGIRSKRSASCNNGFNPSQRIDCGWPGITRHRCIQLGCCFDSTNRNAPNCFIGMGGIYTRSGVCKFGKPRERRDCGYPGITKSTCESRSCCYDNRVNEVNHCFHSTRESSAVAVSSNRLRQTEQISNGIHRSDIQRLITAESRAISSLRSLKERVLKAHKDYSIAKTVGSSVSTAGAVATIAGVALAPFTAGWSLGLTVGGLTTTVLGAGTTLTTEIIETGKTKEWADELVTSLGPREQELKRIGDKIVGYPGWQDYVKQAAKGSVYVAFKGPTAIHLGKIIKYLAITAPEYGLQKWPAYYFAVSNLPGTFLLKTNTLLTRNLAKMGIHTVKLGVSGLQILSVGIGVVGIGMDIYTIVDTWTTHPELATQIDQIINHLVDTRSKLNNLVREF</sequence>
<name>A0ABP1R1A2_9HEXA</name>
<evidence type="ECO:0000259" key="7">
    <source>
        <dbReference type="PROSITE" id="PS51448"/>
    </source>
</evidence>
<evidence type="ECO:0000256" key="6">
    <source>
        <dbReference type="SAM" id="SignalP"/>
    </source>
</evidence>
<evidence type="ECO:0000313" key="8">
    <source>
        <dbReference type="EMBL" id="CAL8117120.1"/>
    </source>
</evidence>
<evidence type="ECO:0000256" key="2">
    <source>
        <dbReference type="ARBA" id="ARBA00010090"/>
    </source>
</evidence>
<dbReference type="PROSITE" id="PS00025">
    <property type="entry name" value="P_TREFOIL_1"/>
    <property type="match status" value="1"/>
</dbReference>
<dbReference type="InterPro" id="IPR044913">
    <property type="entry name" value="P_trefoil_dom_sf"/>
</dbReference>
<proteinExistence type="inferred from homology"/>
<dbReference type="InterPro" id="IPR017994">
    <property type="entry name" value="P_trefoil_chordata"/>
</dbReference>
<dbReference type="PRINTS" id="PR00680">
    <property type="entry name" value="PTREFOIL"/>
</dbReference>
<keyword evidence="6" id="KW-0732">Signal</keyword>
<organism evidence="8 9">
    <name type="scientific">Orchesella dallaii</name>
    <dbReference type="NCBI Taxonomy" id="48710"/>
    <lineage>
        <taxon>Eukaryota</taxon>
        <taxon>Metazoa</taxon>
        <taxon>Ecdysozoa</taxon>
        <taxon>Arthropoda</taxon>
        <taxon>Hexapoda</taxon>
        <taxon>Collembola</taxon>
        <taxon>Entomobryomorpha</taxon>
        <taxon>Entomobryoidea</taxon>
        <taxon>Orchesellidae</taxon>
        <taxon>Orchesellinae</taxon>
        <taxon>Orchesella</taxon>
    </lineage>
</organism>
<evidence type="ECO:0000313" key="9">
    <source>
        <dbReference type="Proteomes" id="UP001642540"/>
    </source>
</evidence>
<comment type="caution">
    <text evidence="8">The sequence shown here is derived from an EMBL/GenBank/DDBJ whole genome shotgun (WGS) entry which is preliminary data.</text>
</comment>
<dbReference type="Pfam" id="PF00088">
    <property type="entry name" value="Trefoil"/>
    <property type="match status" value="2"/>
</dbReference>
<feature type="disulfide bond" evidence="5">
    <location>
        <begin position="129"/>
        <end position="146"/>
    </location>
</feature>
<dbReference type="InterPro" id="IPR008405">
    <property type="entry name" value="ApoL"/>
</dbReference>
<dbReference type="SMART" id="SM00018">
    <property type="entry name" value="PD"/>
    <property type="match status" value="2"/>
</dbReference>
<dbReference type="PROSITE" id="PS51448">
    <property type="entry name" value="P_TREFOIL_2"/>
    <property type="match status" value="2"/>
</dbReference>
<comment type="subcellular location">
    <subcellularLocation>
        <location evidence="1">Secreted</location>
    </subcellularLocation>
</comment>
<feature type="domain" description="P-type" evidence="7">
    <location>
        <begin position="106"/>
        <end position="150"/>
    </location>
</feature>
<feature type="domain" description="P-type" evidence="7">
    <location>
        <begin position="53"/>
        <end position="98"/>
    </location>
</feature>
<evidence type="ECO:0000256" key="3">
    <source>
        <dbReference type="ARBA" id="ARBA00022525"/>
    </source>
</evidence>
<keyword evidence="9" id="KW-1185">Reference proteome</keyword>
<evidence type="ECO:0000256" key="5">
    <source>
        <dbReference type="PROSITE-ProRule" id="PRU00779"/>
    </source>
</evidence>
<dbReference type="Gene3D" id="4.10.110.10">
    <property type="entry name" value="Spasmolytic Protein, domain 1"/>
    <property type="match status" value="2"/>
</dbReference>
<feature type="disulfide bond" evidence="5">
    <location>
        <begin position="119"/>
        <end position="134"/>
    </location>
</feature>
<dbReference type="InterPro" id="IPR017957">
    <property type="entry name" value="P_trefoil_CS"/>
</dbReference>
<feature type="chain" id="PRO_5045470797" description="P-type domain-containing protein" evidence="6">
    <location>
        <begin position="25"/>
        <end position="436"/>
    </location>
</feature>
<dbReference type="SUPFAM" id="SSF57492">
    <property type="entry name" value="Trefoil"/>
    <property type="match status" value="2"/>
</dbReference>
<protein>
    <recommendedName>
        <fullName evidence="7">P-type domain-containing protein</fullName>
    </recommendedName>
</protein>
<evidence type="ECO:0000256" key="4">
    <source>
        <dbReference type="ARBA" id="ARBA00023157"/>
    </source>
</evidence>